<keyword evidence="2" id="KW-1185">Reference proteome</keyword>
<name>A0A2P5DEP6_PARAD</name>
<gene>
    <name evidence="1" type="ORF">PanWU01x14_069830</name>
</gene>
<protein>
    <submittedName>
        <fullName evidence="1">Uncharacterized protein</fullName>
    </submittedName>
</protein>
<accession>A0A2P5DEP6</accession>
<dbReference type="AlphaFoldDB" id="A0A2P5DEP6"/>
<dbReference type="InterPro" id="IPR053151">
    <property type="entry name" value="RNase_H-like"/>
</dbReference>
<proteinExistence type="predicted"/>
<dbReference type="Proteomes" id="UP000237105">
    <property type="component" value="Unassembled WGS sequence"/>
</dbReference>
<evidence type="ECO:0000313" key="2">
    <source>
        <dbReference type="Proteomes" id="UP000237105"/>
    </source>
</evidence>
<dbReference type="OrthoDB" id="1166390at2759"/>
<dbReference type="PANTHER" id="PTHR47723:SF19">
    <property type="entry name" value="POLYNUCLEOTIDYL TRANSFERASE, RIBONUCLEASE H-LIKE SUPERFAMILY PROTEIN"/>
    <property type="match status" value="1"/>
</dbReference>
<dbReference type="PANTHER" id="PTHR47723">
    <property type="entry name" value="OS05G0353850 PROTEIN"/>
    <property type="match status" value="1"/>
</dbReference>
<dbReference type="EMBL" id="JXTB01000042">
    <property type="protein sequence ID" value="PON71796.1"/>
    <property type="molecule type" value="Genomic_DNA"/>
</dbReference>
<sequence length="140" mass="16062">MNWSSLTRVLTYEDPSRYYEGICRVQRSFLKENPRYVGTKKWLPPPKGWIQLNTDVQMREEDATVVVAILIAYIEVVPFNKPIIVEVVAVRKALCLAKEQRFLDVVIKGDSAQALSTIFGKCLVSSWEVDTIVRDCRNLI</sequence>
<comment type="caution">
    <text evidence="1">The sequence shown here is derived from an EMBL/GenBank/DDBJ whole genome shotgun (WGS) entry which is preliminary data.</text>
</comment>
<evidence type="ECO:0000313" key="1">
    <source>
        <dbReference type="EMBL" id="PON71796.1"/>
    </source>
</evidence>
<reference evidence="2" key="1">
    <citation type="submission" date="2016-06" db="EMBL/GenBank/DDBJ databases">
        <title>Parallel loss of symbiosis genes in relatives of nitrogen-fixing non-legume Parasponia.</title>
        <authorList>
            <person name="Van Velzen R."/>
            <person name="Holmer R."/>
            <person name="Bu F."/>
            <person name="Rutten L."/>
            <person name="Van Zeijl A."/>
            <person name="Liu W."/>
            <person name="Santuari L."/>
            <person name="Cao Q."/>
            <person name="Sharma T."/>
            <person name="Shen D."/>
            <person name="Roswanjaya Y."/>
            <person name="Wardhani T."/>
            <person name="Kalhor M.S."/>
            <person name="Jansen J."/>
            <person name="Van den Hoogen J."/>
            <person name="Gungor B."/>
            <person name="Hartog M."/>
            <person name="Hontelez J."/>
            <person name="Verver J."/>
            <person name="Yang W.-C."/>
            <person name="Schijlen E."/>
            <person name="Repin R."/>
            <person name="Schilthuizen M."/>
            <person name="Schranz E."/>
            <person name="Heidstra R."/>
            <person name="Miyata K."/>
            <person name="Fedorova E."/>
            <person name="Kohlen W."/>
            <person name="Bisseling T."/>
            <person name="Smit S."/>
            <person name="Geurts R."/>
        </authorList>
    </citation>
    <scope>NUCLEOTIDE SEQUENCE [LARGE SCALE GENOMIC DNA]</scope>
    <source>
        <strain evidence="2">cv. WU1-14</strain>
    </source>
</reference>
<organism evidence="1 2">
    <name type="scientific">Parasponia andersonii</name>
    <name type="common">Sponia andersonii</name>
    <dbReference type="NCBI Taxonomy" id="3476"/>
    <lineage>
        <taxon>Eukaryota</taxon>
        <taxon>Viridiplantae</taxon>
        <taxon>Streptophyta</taxon>
        <taxon>Embryophyta</taxon>
        <taxon>Tracheophyta</taxon>
        <taxon>Spermatophyta</taxon>
        <taxon>Magnoliopsida</taxon>
        <taxon>eudicotyledons</taxon>
        <taxon>Gunneridae</taxon>
        <taxon>Pentapetalae</taxon>
        <taxon>rosids</taxon>
        <taxon>fabids</taxon>
        <taxon>Rosales</taxon>
        <taxon>Cannabaceae</taxon>
        <taxon>Parasponia</taxon>
    </lineage>
</organism>